<dbReference type="EMBL" id="VSRR010058525">
    <property type="protein sequence ID" value="MPC81963.1"/>
    <property type="molecule type" value="Genomic_DNA"/>
</dbReference>
<name>A0A5B7II27_PORTR</name>
<sequence>MLRKRLVVWEAGFDKETKKEERKRTRTISPEGVEIRVTCYRRAEHGASHAKEPWVRRARRRHLVRELRQGVQHGRHRNGLEGTVG</sequence>
<dbReference type="AlphaFoldDB" id="A0A5B7II27"/>
<evidence type="ECO:0000313" key="1">
    <source>
        <dbReference type="EMBL" id="MPC81963.1"/>
    </source>
</evidence>
<reference evidence="1 2" key="1">
    <citation type="submission" date="2019-05" db="EMBL/GenBank/DDBJ databases">
        <title>Another draft genome of Portunus trituberculatus and its Hox gene families provides insights of decapod evolution.</title>
        <authorList>
            <person name="Jeong J.-H."/>
            <person name="Song I."/>
            <person name="Kim S."/>
            <person name="Choi T."/>
            <person name="Kim D."/>
            <person name="Ryu S."/>
            <person name="Kim W."/>
        </authorList>
    </citation>
    <scope>NUCLEOTIDE SEQUENCE [LARGE SCALE GENOMIC DNA]</scope>
    <source>
        <tissue evidence="1">Muscle</tissue>
    </source>
</reference>
<proteinExistence type="predicted"/>
<accession>A0A5B7II27</accession>
<comment type="caution">
    <text evidence="1">The sequence shown here is derived from an EMBL/GenBank/DDBJ whole genome shotgun (WGS) entry which is preliminary data.</text>
</comment>
<evidence type="ECO:0000313" key="2">
    <source>
        <dbReference type="Proteomes" id="UP000324222"/>
    </source>
</evidence>
<gene>
    <name evidence="1" type="ORF">E2C01_076605</name>
</gene>
<protein>
    <submittedName>
        <fullName evidence="1">Uncharacterized protein</fullName>
    </submittedName>
</protein>
<dbReference type="Proteomes" id="UP000324222">
    <property type="component" value="Unassembled WGS sequence"/>
</dbReference>
<organism evidence="1 2">
    <name type="scientific">Portunus trituberculatus</name>
    <name type="common">Swimming crab</name>
    <name type="synonym">Neptunus trituberculatus</name>
    <dbReference type="NCBI Taxonomy" id="210409"/>
    <lineage>
        <taxon>Eukaryota</taxon>
        <taxon>Metazoa</taxon>
        <taxon>Ecdysozoa</taxon>
        <taxon>Arthropoda</taxon>
        <taxon>Crustacea</taxon>
        <taxon>Multicrustacea</taxon>
        <taxon>Malacostraca</taxon>
        <taxon>Eumalacostraca</taxon>
        <taxon>Eucarida</taxon>
        <taxon>Decapoda</taxon>
        <taxon>Pleocyemata</taxon>
        <taxon>Brachyura</taxon>
        <taxon>Eubrachyura</taxon>
        <taxon>Portunoidea</taxon>
        <taxon>Portunidae</taxon>
        <taxon>Portuninae</taxon>
        <taxon>Portunus</taxon>
    </lineage>
</organism>
<keyword evidence="2" id="KW-1185">Reference proteome</keyword>